<dbReference type="NCBIfam" id="TIGR00233">
    <property type="entry name" value="trpS"/>
    <property type="match status" value="1"/>
</dbReference>
<evidence type="ECO:0000256" key="2">
    <source>
        <dbReference type="ARBA" id="ARBA00022598"/>
    </source>
</evidence>
<feature type="binding site" evidence="8">
    <location>
        <begin position="230"/>
        <end position="234"/>
    </location>
    <ligand>
        <name>ATP</name>
        <dbReference type="ChEBI" id="CHEBI:30616"/>
    </ligand>
</feature>
<evidence type="ECO:0000256" key="5">
    <source>
        <dbReference type="ARBA" id="ARBA00022917"/>
    </source>
</evidence>
<dbReference type="PRINTS" id="PR01039">
    <property type="entry name" value="TRNASYNTHTRP"/>
</dbReference>
<keyword evidence="3 8" id="KW-0547">Nucleotide-binding</keyword>
<dbReference type="AlphaFoldDB" id="A0A1H8MNG1"/>
<dbReference type="EMBL" id="FODT01000001">
    <property type="protein sequence ID" value="SEO18788.1"/>
    <property type="molecule type" value="Genomic_DNA"/>
</dbReference>
<comment type="similarity">
    <text evidence="1 8 9">Belongs to the class-I aminoacyl-tRNA synthetase family.</text>
</comment>
<dbReference type="GO" id="GO:0005524">
    <property type="term" value="F:ATP binding"/>
    <property type="evidence" value="ECO:0007669"/>
    <property type="project" value="UniProtKB-UniRule"/>
</dbReference>
<evidence type="ECO:0000256" key="4">
    <source>
        <dbReference type="ARBA" id="ARBA00022840"/>
    </source>
</evidence>
<evidence type="ECO:0000256" key="7">
    <source>
        <dbReference type="ARBA" id="ARBA00049929"/>
    </source>
</evidence>
<feature type="binding site" evidence="8">
    <location>
        <begin position="32"/>
        <end position="34"/>
    </location>
    <ligand>
        <name>ATP</name>
        <dbReference type="ChEBI" id="CHEBI:30616"/>
    </ligand>
</feature>
<name>A0A1H8MNG1_9BRAD</name>
<feature type="short sequence motif" description="'HIGH' region" evidence="8">
    <location>
        <begin position="33"/>
        <end position="41"/>
    </location>
</feature>
<proteinExistence type="inferred from homology"/>
<keyword evidence="2 8" id="KW-0436">Ligase</keyword>
<feature type="short sequence motif" description="'KMSKS' region" evidence="8">
    <location>
        <begin position="230"/>
        <end position="234"/>
    </location>
</feature>
<reference evidence="11" key="1">
    <citation type="submission" date="2016-10" db="EMBL/GenBank/DDBJ databases">
        <authorList>
            <person name="Varghese N."/>
            <person name="Submissions S."/>
        </authorList>
    </citation>
    <scope>NUCLEOTIDE SEQUENCE [LARGE SCALE GENOMIC DNA]</scope>
    <source>
        <strain evidence="11">DSM 123</strain>
    </source>
</reference>
<dbReference type="InterPro" id="IPR024109">
    <property type="entry name" value="Trp-tRNA-ligase_bac-type"/>
</dbReference>
<dbReference type="GO" id="GO:0004830">
    <property type="term" value="F:tryptophan-tRNA ligase activity"/>
    <property type="evidence" value="ECO:0007669"/>
    <property type="project" value="UniProtKB-UniRule"/>
</dbReference>
<evidence type="ECO:0000256" key="8">
    <source>
        <dbReference type="HAMAP-Rule" id="MF_00140"/>
    </source>
</evidence>
<feature type="binding site" evidence="8">
    <location>
        <position position="221"/>
    </location>
    <ligand>
        <name>ATP</name>
        <dbReference type="ChEBI" id="CHEBI:30616"/>
    </ligand>
</feature>
<evidence type="ECO:0000256" key="3">
    <source>
        <dbReference type="ARBA" id="ARBA00022741"/>
    </source>
</evidence>
<comment type="function">
    <text evidence="8">Catalyzes the attachment of tryptophan to tRNA(Trp).</text>
</comment>
<organism evidence="10 11">
    <name type="scientific">Rhodopseudomonas pseudopalustris</name>
    <dbReference type="NCBI Taxonomy" id="1513892"/>
    <lineage>
        <taxon>Bacteria</taxon>
        <taxon>Pseudomonadati</taxon>
        <taxon>Pseudomonadota</taxon>
        <taxon>Alphaproteobacteria</taxon>
        <taxon>Hyphomicrobiales</taxon>
        <taxon>Nitrobacteraceae</taxon>
        <taxon>Rhodopseudomonas</taxon>
    </lineage>
</organism>
<keyword evidence="4 8" id="KW-0067">ATP-binding</keyword>
<dbReference type="Pfam" id="PF00579">
    <property type="entry name" value="tRNA-synt_1b"/>
    <property type="match status" value="1"/>
</dbReference>
<dbReference type="GO" id="GO:0005829">
    <property type="term" value="C:cytosol"/>
    <property type="evidence" value="ECO:0007669"/>
    <property type="project" value="TreeGrafter"/>
</dbReference>
<dbReference type="PANTHER" id="PTHR43766:SF1">
    <property type="entry name" value="TRYPTOPHAN--TRNA LIGASE, MITOCHONDRIAL"/>
    <property type="match status" value="1"/>
</dbReference>
<dbReference type="SUPFAM" id="SSF52374">
    <property type="entry name" value="Nucleotidylyl transferase"/>
    <property type="match status" value="1"/>
</dbReference>
<dbReference type="InterPro" id="IPR002305">
    <property type="entry name" value="aa-tRNA-synth_Ic"/>
</dbReference>
<evidence type="ECO:0000256" key="1">
    <source>
        <dbReference type="ARBA" id="ARBA00005594"/>
    </source>
</evidence>
<dbReference type="CDD" id="cd00806">
    <property type="entry name" value="TrpRS_core"/>
    <property type="match status" value="1"/>
</dbReference>
<keyword evidence="6 8" id="KW-0030">Aminoacyl-tRNA synthetase</keyword>
<dbReference type="InterPro" id="IPR014729">
    <property type="entry name" value="Rossmann-like_a/b/a_fold"/>
</dbReference>
<feature type="binding site" evidence="8">
    <location>
        <begin position="172"/>
        <end position="174"/>
    </location>
    <ligand>
        <name>ATP</name>
        <dbReference type="ChEBI" id="CHEBI:30616"/>
    </ligand>
</feature>
<comment type="subunit">
    <text evidence="8">Homodimer.</text>
</comment>
<accession>A0A1H8MNG1</accession>
<dbReference type="PROSITE" id="PS00178">
    <property type="entry name" value="AA_TRNA_LIGASE_I"/>
    <property type="match status" value="1"/>
</dbReference>
<dbReference type="Proteomes" id="UP000199615">
    <property type="component" value="Unassembled WGS sequence"/>
</dbReference>
<feature type="binding site" evidence="8">
    <location>
        <position position="160"/>
    </location>
    <ligand>
        <name>L-tryptophan</name>
        <dbReference type="ChEBI" id="CHEBI:57912"/>
    </ligand>
</feature>
<dbReference type="Gene3D" id="3.40.50.620">
    <property type="entry name" value="HUPs"/>
    <property type="match status" value="1"/>
</dbReference>
<comment type="subcellular location">
    <subcellularLocation>
        <location evidence="8">Cytoplasm</location>
    </subcellularLocation>
</comment>
<feature type="binding site" evidence="8">
    <location>
        <begin position="40"/>
        <end position="41"/>
    </location>
    <ligand>
        <name>ATP</name>
        <dbReference type="ChEBI" id="CHEBI:30616"/>
    </ligand>
</feature>
<dbReference type="Gene3D" id="1.10.240.10">
    <property type="entry name" value="Tyrosyl-Transfer RNA Synthetase"/>
    <property type="match status" value="1"/>
</dbReference>
<protein>
    <recommendedName>
        <fullName evidence="8">Tryptophan--tRNA ligase</fullName>
        <ecNumber evidence="8">6.1.1.2</ecNumber>
    </recommendedName>
    <alternativeName>
        <fullName evidence="8">Tryptophanyl-tRNA synthetase</fullName>
        <shortName evidence="8">TrpRS</shortName>
    </alternativeName>
</protein>
<dbReference type="HAMAP" id="MF_00140_B">
    <property type="entry name" value="Trp_tRNA_synth_B"/>
    <property type="match status" value="1"/>
</dbReference>
<dbReference type="InterPro" id="IPR050203">
    <property type="entry name" value="Trp-tRNA_synthetase"/>
</dbReference>
<evidence type="ECO:0000256" key="9">
    <source>
        <dbReference type="RuleBase" id="RU363036"/>
    </source>
</evidence>
<evidence type="ECO:0000313" key="11">
    <source>
        <dbReference type="Proteomes" id="UP000199615"/>
    </source>
</evidence>
<evidence type="ECO:0000313" key="10">
    <source>
        <dbReference type="EMBL" id="SEO18788.1"/>
    </source>
</evidence>
<keyword evidence="8" id="KW-0963">Cytoplasm</keyword>
<dbReference type="EC" id="6.1.1.2" evidence="8"/>
<evidence type="ECO:0000256" key="6">
    <source>
        <dbReference type="ARBA" id="ARBA00023146"/>
    </source>
</evidence>
<comment type="catalytic activity">
    <reaction evidence="7 8">
        <text>tRNA(Trp) + L-tryptophan + ATP = L-tryptophyl-tRNA(Trp) + AMP + diphosphate + H(+)</text>
        <dbReference type="Rhea" id="RHEA:24080"/>
        <dbReference type="Rhea" id="RHEA-COMP:9671"/>
        <dbReference type="Rhea" id="RHEA-COMP:9705"/>
        <dbReference type="ChEBI" id="CHEBI:15378"/>
        <dbReference type="ChEBI" id="CHEBI:30616"/>
        <dbReference type="ChEBI" id="CHEBI:33019"/>
        <dbReference type="ChEBI" id="CHEBI:57912"/>
        <dbReference type="ChEBI" id="CHEBI:78442"/>
        <dbReference type="ChEBI" id="CHEBI:78535"/>
        <dbReference type="ChEBI" id="CHEBI:456215"/>
        <dbReference type="EC" id="6.1.1.2"/>
    </reaction>
</comment>
<gene>
    <name evidence="8" type="primary">trpS</name>
    <name evidence="10" type="ORF">SAMN05444123_101610</name>
</gene>
<sequence>MDGAPNSAIGAAPFDHAQELNMTTQRVFSGVQPTGNLHLGNYLGAIVNFVKLQETHNCIYCVVDLHAITVPVTVWGGPDELRRNTREVTAAFIAAGIDPNKHIIFNQSQVAEHAELAWVFNCVARLGWLNRMTQFKEKAGKDRENASIGLYDYPVLMASDILVYRATHVPVGEDQKQHLELTRDIAQKFNNDFAESIAAQGLGDSYFPMPEPVITGPATRVMSLRDGTKKMSKSDPSDYSRINLTDDADAIAQKIRKAKTDPEPLPSEEKGLETRPEADNLVGIYAALAGKPKTDVLAEFGGAQFSAFKSSLVDLAVEKLSPIAGEMKRLSADHGYVDSVLASGSDRARVIAAETMVGVKDIMGMVRKR</sequence>
<dbReference type="InterPro" id="IPR001412">
    <property type="entry name" value="aa-tRNA-synth_I_CS"/>
</dbReference>
<dbReference type="GO" id="GO:0006436">
    <property type="term" value="P:tryptophanyl-tRNA aminoacylation"/>
    <property type="evidence" value="ECO:0007669"/>
    <property type="project" value="UniProtKB-UniRule"/>
</dbReference>
<dbReference type="InterPro" id="IPR002306">
    <property type="entry name" value="Trp-tRNA-ligase"/>
</dbReference>
<dbReference type="PANTHER" id="PTHR43766">
    <property type="entry name" value="TRYPTOPHAN--TRNA LIGASE, MITOCHONDRIAL"/>
    <property type="match status" value="1"/>
</dbReference>
<keyword evidence="5 8" id="KW-0648">Protein biosynthesis</keyword>
<keyword evidence="11" id="KW-1185">Reference proteome</keyword>